<dbReference type="OMA" id="PHMFRNS"/>
<organism evidence="9 10">
    <name type="scientific">Tistrella mobilis</name>
    <dbReference type="NCBI Taxonomy" id="171437"/>
    <lineage>
        <taxon>Bacteria</taxon>
        <taxon>Pseudomonadati</taxon>
        <taxon>Pseudomonadota</taxon>
        <taxon>Alphaproteobacteria</taxon>
        <taxon>Geminicoccales</taxon>
        <taxon>Geminicoccaceae</taxon>
        <taxon>Tistrella</taxon>
    </lineage>
</organism>
<feature type="transmembrane region" description="Helical" evidence="7">
    <location>
        <begin position="6"/>
        <end position="23"/>
    </location>
</feature>
<dbReference type="Proteomes" id="UP000257706">
    <property type="component" value="Unassembled WGS sequence"/>
</dbReference>
<name>A0A161R8P9_9PROT</name>
<keyword evidence="2" id="KW-0813">Transport</keyword>
<evidence type="ECO:0000256" key="4">
    <source>
        <dbReference type="ARBA" id="ARBA00022692"/>
    </source>
</evidence>
<keyword evidence="5 7" id="KW-1133">Transmembrane helix</keyword>
<dbReference type="InterPro" id="IPR004776">
    <property type="entry name" value="Mem_transp_PIN-like"/>
</dbReference>
<dbReference type="PANTHER" id="PTHR36838:SF1">
    <property type="entry name" value="SLR1864 PROTEIN"/>
    <property type="match status" value="1"/>
</dbReference>
<evidence type="ECO:0000256" key="1">
    <source>
        <dbReference type="ARBA" id="ARBA00004141"/>
    </source>
</evidence>
<evidence type="ECO:0000256" key="6">
    <source>
        <dbReference type="ARBA" id="ARBA00023136"/>
    </source>
</evidence>
<dbReference type="GeneID" id="97240157"/>
<feature type="transmembrane region" description="Helical" evidence="7">
    <location>
        <begin position="271"/>
        <end position="293"/>
    </location>
</feature>
<feature type="transmembrane region" description="Helical" evidence="7">
    <location>
        <begin position="65"/>
        <end position="84"/>
    </location>
</feature>
<accession>A0A161R8P9</accession>
<evidence type="ECO:0000313" key="10">
    <source>
        <dbReference type="Proteomes" id="UP000075787"/>
    </source>
</evidence>
<dbReference type="OrthoDB" id="3238001at2"/>
<dbReference type="Pfam" id="PF03547">
    <property type="entry name" value="Mem_trans"/>
    <property type="match status" value="2"/>
</dbReference>
<comment type="caution">
    <text evidence="9">The sequence shown here is derived from an EMBL/GenBank/DDBJ whole genome shotgun (WGS) entry which is preliminary data.</text>
</comment>
<dbReference type="Proteomes" id="UP000075787">
    <property type="component" value="Unassembled WGS sequence"/>
</dbReference>
<dbReference type="AlphaFoldDB" id="A0A161R8P9"/>
<feature type="transmembrane region" description="Helical" evidence="7">
    <location>
        <begin position="241"/>
        <end position="259"/>
    </location>
</feature>
<proteinExistence type="predicted"/>
<keyword evidence="4 7" id="KW-0812">Transmembrane</keyword>
<reference evidence="8 11" key="2">
    <citation type="journal article" date="2018" name="Nat. Biotechnol.">
        <title>A standardized bacterial taxonomy based on genome phylogeny substantially revises the tree of life.</title>
        <authorList>
            <person name="Parks D.H."/>
            <person name="Chuvochina M."/>
            <person name="Waite D.W."/>
            <person name="Rinke C."/>
            <person name="Skarshewski A."/>
            <person name="Chaumeil P.A."/>
            <person name="Hugenholtz P."/>
        </authorList>
    </citation>
    <scope>NUCLEOTIDE SEQUENCE [LARGE SCALE GENOMIC DNA]</scope>
    <source>
        <strain evidence="8">UBA8739</strain>
    </source>
</reference>
<protein>
    <submittedName>
        <fullName evidence="8">AEC family transporter</fullName>
    </submittedName>
</protein>
<keyword evidence="6 7" id="KW-0472">Membrane</keyword>
<feature type="transmembrane region" description="Helical" evidence="7">
    <location>
        <begin position="183"/>
        <end position="203"/>
    </location>
</feature>
<evidence type="ECO:0000256" key="5">
    <source>
        <dbReference type="ARBA" id="ARBA00022989"/>
    </source>
</evidence>
<evidence type="ECO:0000313" key="11">
    <source>
        <dbReference type="Proteomes" id="UP000257706"/>
    </source>
</evidence>
<feature type="transmembrane region" description="Helical" evidence="7">
    <location>
        <begin position="35"/>
        <end position="53"/>
    </location>
</feature>
<evidence type="ECO:0000313" key="9">
    <source>
        <dbReference type="EMBL" id="KYO57763.1"/>
    </source>
</evidence>
<sequence>MIGELITIIAPILVCAAIGFSWIRVFRQPYDTGMITNLVTNIGVPCLIFSNLTNGQVAPGAFGEFALAAASTMVMMGFIAWPILRAAGLPWRTWLTPIIYGNAGNMGLPLCLFAFGPEGLGYAIGYFAVSAVSQFTIGAWVLSGEPAGRFILRQPAPWSVVAALIFVLGGIPVPKFLSNTTHLIGGFTIPLMLITLGVSLARMKAVRPLGTLGLALLRSLGGFVVALFLGLVVFRFEGVELGVLLVEASMPVAVFNYLFAQRYDRSPAEVASLVVTSTLLIFLLLPGLLWVALHLAGMN</sequence>
<dbReference type="RefSeq" id="WP_014743861.1">
    <property type="nucleotide sequence ID" value="NZ_CP121013.1"/>
</dbReference>
<gene>
    <name evidence="9" type="ORF">AUP44_18585</name>
    <name evidence="8" type="ORF">DCK97_11130</name>
</gene>
<evidence type="ECO:0000256" key="2">
    <source>
        <dbReference type="ARBA" id="ARBA00022448"/>
    </source>
</evidence>
<dbReference type="PANTHER" id="PTHR36838">
    <property type="entry name" value="AUXIN EFFLUX CARRIER FAMILY PROTEIN"/>
    <property type="match status" value="1"/>
</dbReference>
<dbReference type="GO" id="GO:0016020">
    <property type="term" value="C:membrane"/>
    <property type="evidence" value="ECO:0007669"/>
    <property type="project" value="UniProtKB-SubCell"/>
</dbReference>
<keyword evidence="3" id="KW-1003">Cell membrane</keyword>
<reference evidence="9 10" key="1">
    <citation type="submission" date="2015-12" db="EMBL/GenBank/DDBJ databases">
        <title>Genome sequence of Tistrella mobilis MCCC 1A02139.</title>
        <authorList>
            <person name="Lu L."/>
            <person name="Lai Q."/>
            <person name="Shao Z."/>
            <person name="Qian P."/>
        </authorList>
    </citation>
    <scope>NUCLEOTIDE SEQUENCE [LARGE SCALE GENOMIC DNA]</scope>
    <source>
        <strain evidence="9 10">MCCC 1A02139</strain>
    </source>
</reference>
<comment type="subcellular location">
    <subcellularLocation>
        <location evidence="1">Membrane</location>
        <topology evidence="1">Multi-pass membrane protein</topology>
    </subcellularLocation>
</comment>
<evidence type="ECO:0000256" key="3">
    <source>
        <dbReference type="ARBA" id="ARBA00022475"/>
    </source>
</evidence>
<feature type="transmembrane region" description="Helical" evidence="7">
    <location>
        <begin position="122"/>
        <end position="143"/>
    </location>
</feature>
<feature type="transmembrane region" description="Helical" evidence="7">
    <location>
        <begin position="155"/>
        <end position="177"/>
    </location>
</feature>
<dbReference type="EMBL" id="DMAI01000169">
    <property type="protein sequence ID" value="HAE47963.1"/>
    <property type="molecule type" value="Genomic_DNA"/>
</dbReference>
<feature type="transmembrane region" description="Helical" evidence="7">
    <location>
        <begin position="96"/>
        <end position="116"/>
    </location>
</feature>
<evidence type="ECO:0000313" key="8">
    <source>
        <dbReference type="EMBL" id="HAE47963.1"/>
    </source>
</evidence>
<dbReference type="EMBL" id="LPZR01000003">
    <property type="protein sequence ID" value="KYO57763.1"/>
    <property type="molecule type" value="Genomic_DNA"/>
</dbReference>
<feature type="transmembrane region" description="Helical" evidence="7">
    <location>
        <begin position="215"/>
        <end position="235"/>
    </location>
</feature>
<evidence type="ECO:0000256" key="7">
    <source>
        <dbReference type="SAM" id="Phobius"/>
    </source>
</evidence>
<dbReference type="GO" id="GO:0055085">
    <property type="term" value="P:transmembrane transport"/>
    <property type="evidence" value="ECO:0007669"/>
    <property type="project" value="InterPro"/>
</dbReference>